<dbReference type="PANTHER" id="PTHR31382">
    <property type="entry name" value="NA(+)/H(+) ANTIPORTER"/>
    <property type="match status" value="1"/>
</dbReference>
<evidence type="ECO:0000256" key="10">
    <source>
        <dbReference type="ARBA" id="ARBA00023201"/>
    </source>
</evidence>
<evidence type="ECO:0000313" key="14">
    <source>
        <dbReference type="Proteomes" id="UP000235371"/>
    </source>
</evidence>
<keyword evidence="14" id="KW-1185">Reference proteome</keyword>
<feature type="transmembrane region" description="Helical" evidence="11">
    <location>
        <begin position="101"/>
        <end position="124"/>
    </location>
</feature>
<dbReference type="Proteomes" id="UP000235371">
    <property type="component" value="Unassembled WGS sequence"/>
</dbReference>
<feature type="transmembrane region" description="Helical" evidence="11">
    <location>
        <begin position="42"/>
        <end position="63"/>
    </location>
</feature>
<dbReference type="OrthoDB" id="5327978at2759"/>
<dbReference type="GO" id="GO:0042391">
    <property type="term" value="P:regulation of membrane potential"/>
    <property type="evidence" value="ECO:0007669"/>
    <property type="project" value="InterPro"/>
</dbReference>
<evidence type="ECO:0000256" key="11">
    <source>
        <dbReference type="SAM" id="Phobius"/>
    </source>
</evidence>
<dbReference type="GO" id="GO:0120029">
    <property type="term" value="P:proton export across plasma membrane"/>
    <property type="evidence" value="ECO:0007669"/>
    <property type="project" value="InterPro"/>
</dbReference>
<accession>A0A2J6TRC8</accession>
<proteinExistence type="inferred from homology"/>
<keyword evidence="4" id="KW-0050">Antiport</keyword>
<dbReference type="GO" id="GO:0015385">
    <property type="term" value="F:sodium:proton antiporter activity"/>
    <property type="evidence" value="ECO:0007669"/>
    <property type="project" value="InterPro"/>
</dbReference>
<evidence type="ECO:0000256" key="5">
    <source>
        <dbReference type="ARBA" id="ARBA00022692"/>
    </source>
</evidence>
<dbReference type="AlphaFoldDB" id="A0A2J6TRC8"/>
<dbReference type="GeneID" id="36592574"/>
<dbReference type="GO" id="GO:0005886">
    <property type="term" value="C:plasma membrane"/>
    <property type="evidence" value="ECO:0007669"/>
    <property type="project" value="InterPro"/>
</dbReference>
<feature type="domain" description="Cation/H+ exchanger transmembrane" evidence="12">
    <location>
        <begin position="25"/>
        <end position="151"/>
    </location>
</feature>
<organism evidence="13 14">
    <name type="scientific">Hyaloscypha bicolor E</name>
    <dbReference type="NCBI Taxonomy" id="1095630"/>
    <lineage>
        <taxon>Eukaryota</taxon>
        <taxon>Fungi</taxon>
        <taxon>Dikarya</taxon>
        <taxon>Ascomycota</taxon>
        <taxon>Pezizomycotina</taxon>
        <taxon>Leotiomycetes</taxon>
        <taxon>Helotiales</taxon>
        <taxon>Hyaloscyphaceae</taxon>
        <taxon>Hyaloscypha</taxon>
        <taxon>Hyaloscypha bicolor</taxon>
    </lineage>
</organism>
<dbReference type="Pfam" id="PF00999">
    <property type="entry name" value="Na_H_Exchanger"/>
    <property type="match status" value="1"/>
</dbReference>
<keyword evidence="5 11" id="KW-0812">Transmembrane</keyword>
<evidence type="ECO:0000313" key="13">
    <source>
        <dbReference type="EMBL" id="PMD65518.1"/>
    </source>
</evidence>
<keyword evidence="7" id="KW-0915">Sodium</keyword>
<evidence type="ECO:0000256" key="6">
    <source>
        <dbReference type="ARBA" id="ARBA00022989"/>
    </source>
</evidence>
<protein>
    <recommendedName>
        <fullName evidence="12">Cation/H+ exchanger transmembrane domain-containing protein</fullName>
    </recommendedName>
</protein>
<evidence type="ECO:0000256" key="1">
    <source>
        <dbReference type="ARBA" id="ARBA00004141"/>
    </source>
</evidence>
<feature type="transmembrane region" description="Helical" evidence="11">
    <location>
        <begin position="12"/>
        <end position="30"/>
    </location>
</feature>
<comment type="subcellular location">
    <subcellularLocation>
        <location evidence="1">Membrane</location>
        <topology evidence="1">Multi-pass membrane protein</topology>
    </subcellularLocation>
</comment>
<keyword evidence="8" id="KW-0406">Ion transport</keyword>
<dbReference type="GO" id="GO:0036376">
    <property type="term" value="P:sodium ion export across plasma membrane"/>
    <property type="evidence" value="ECO:0007669"/>
    <property type="project" value="InterPro"/>
</dbReference>
<dbReference type="STRING" id="1095630.A0A2J6TRC8"/>
<evidence type="ECO:0000256" key="4">
    <source>
        <dbReference type="ARBA" id="ARBA00022449"/>
    </source>
</evidence>
<dbReference type="InParanoid" id="A0A2J6TRC8"/>
<keyword evidence="10" id="KW-0739">Sodium transport</keyword>
<sequence>MWNRINANTVHLLYLSISSFLCLFMLFSAVIKDKLYFGEANVALLVGAMLGPFAANAVDPNIWSHFDTVVLEFSRVVIIIQWFAVALELPKRYIHFHWKSLLWLVGPVVVWGWMVCTLLVWFMVPRLSFTQSMTIASCFNAIDPVMAATIVGNG</sequence>
<dbReference type="InterPro" id="IPR006153">
    <property type="entry name" value="Cation/H_exchanger_TM"/>
</dbReference>
<dbReference type="GO" id="GO:0030007">
    <property type="term" value="P:intracellular potassium ion homeostasis"/>
    <property type="evidence" value="ECO:0007669"/>
    <property type="project" value="TreeGrafter"/>
</dbReference>
<gene>
    <name evidence="13" type="ORF">K444DRAFT_640415</name>
</gene>
<keyword evidence="6 11" id="KW-1133">Transmembrane helix</keyword>
<name>A0A2J6TRC8_9HELO</name>
<keyword evidence="3" id="KW-0813">Transport</keyword>
<evidence type="ECO:0000256" key="8">
    <source>
        <dbReference type="ARBA" id="ARBA00023065"/>
    </source>
</evidence>
<dbReference type="InterPro" id="IPR004712">
    <property type="entry name" value="Na+/H+_antiporter_fungi"/>
</dbReference>
<evidence type="ECO:0000259" key="12">
    <source>
        <dbReference type="Pfam" id="PF00999"/>
    </source>
</evidence>
<dbReference type="PANTHER" id="PTHR31382:SF4">
    <property type="entry name" value="NA(+)_H(+) ANTIPORTER"/>
    <property type="match status" value="1"/>
</dbReference>
<comment type="similarity">
    <text evidence="2">Belongs to the fungal Na(+)/H(+) exchanger family.</text>
</comment>
<dbReference type="RefSeq" id="XP_024742422.1">
    <property type="nucleotide sequence ID" value="XM_024884497.1"/>
</dbReference>
<reference evidence="13 14" key="1">
    <citation type="submission" date="2016-04" db="EMBL/GenBank/DDBJ databases">
        <title>A degradative enzymes factory behind the ericoid mycorrhizal symbiosis.</title>
        <authorList>
            <consortium name="DOE Joint Genome Institute"/>
            <person name="Martino E."/>
            <person name="Morin E."/>
            <person name="Grelet G."/>
            <person name="Kuo A."/>
            <person name="Kohler A."/>
            <person name="Daghino S."/>
            <person name="Barry K."/>
            <person name="Choi C."/>
            <person name="Cichocki N."/>
            <person name="Clum A."/>
            <person name="Copeland A."/>
            <person name="Hainaut M."/>
            <person name="Haridas S."/>
            <person name="Labutti K."/>
            <person name="Lindquist E."/>
            <person name="Lipzen A."/>
            <person name="Khouja H.-R."/>
            <person name="Murat C."/>
            <person name="Ohm R."/>
            <person name="Olson A."/>
            <person name="Spatafora J."/>
            <person name="Veneault-Fourrey C."/>
            <person name="Henrissat B."/>
            <person name="Grigoriev I."/>
            <person name="Martin F."/>
            <person name="Perotto S."/>
        </authorList>
    </citation>
    <scope>NUCLEOTIDE SEQUENCE [LARGE SCALE GENOMIC DNA]</scope>
    <source>
        <strain evidence="13 14">E</strain>
    </source>
</reference>
<dbReference type="EMBL" id="KZ613746">
    <property type="protein sequence ID" value="PMD65518.1"/>
    <property type="molecule type" value="Genomic_DNA"/>
</dbReference>
<evidence type="ECO:0000256" key="9">
    <source>
        <dbReference type="ARBA" id="ARBA00023136"/>
    </source>
</evidence>
<evidence type="ECO:0000256" key="2">
    <source>
        <dbReference type="ARBA" id="ARBA00005248"/>
    </source>
</evidence>
<evidence type="ECO:0000256" key="3">
    <source>
        <dbReference type="ARBA" id="ARBA00022448"/>
    </source>
</evidence>
<keyword evidence="9 11" id="KW-0472">Membrane</keyword>
<evidence type="ECO:0000256" key="7">
    <source>
        <dbReference type="ARBA" id="ARBA00023053"/>
    </source>
</evidence>